<accession>A0A645F468</accession>
<dbReference type="EMBL" id="VSSQ01054712">
    <property type="protein sequence ID" value="MPN08640.1"/>
    <property type="molecule type" value="Genomic_DNA"/>
</dbReference>
<proteinExistence type="predicted"/>
<evidence type="ECO:0000313" key="1">
    <source>
        <dbReference type="EMBL" id="MPN08640.1"/>
    </source>
</evidence>
<sequence>MEAIQVIYSLNKENALREIAGLQESMETYKIPKGTLIVFEDRYKEQLPDKISMVSASEWLTN</sequence>
<protein>
    <submittedName>
        <fullName evidence="1">Uncharacterized protein</fullName>
    </submittedName>
</protein>
<gene>
    <name evidence="1" type="ORF">SDC9_155925</name>
</gene>
<name>A0A645F468_9ZZZZ</name>
<reference evidence="1" key="1">
    <citation type="submission" date="2019-08" db="EMBL/GenBank/DDBJ databases">
        <authorList>
            <person name="Kucharzyk K."/>
            <person name="Murdoch R.W."/>
            <person name="Higgins S."/>
            <person name="Loffler F."/>
        </authorList>
    </citation>
    <scope>NUCLEOTIDE SEQUENCE</scope>
</reference>
<organism evidence="1">
    <name type="scientific">bioreactor metagenome</name>
    <dbReference type="NCBI Taxonomy" id="1076179"/>
    <lineage>
        <taxon>unclassified sequences</taxon>
        <taxon>metagenomes</taxon>
        <taxon>ecological metagenomes</taxon>
    </lineage>
</organism>
<comment type="caution">
    <text evidence="1">The sequence shown here is derived from an EMBL/GenBank/DDBJ whole genome shotgun (WGS) entry which is preliminary data.</text>
</comment>
<dbReference type="AlphaFoldDB" id="A0A645F468"/>